<dbReference type="OMA" id="CCFLVGS"/>
<reference evidence="3" key="1">
    <citation type="submission" date="2011-02" db="EMBL/GenBank/DDBJ databases">
        <authorList>
            <person name="Aslett M."/>
        </authorList>
    </citation>
    <scope>NUCLEOTIDE SEQUENCE</scope>
    <source>
        <strain evidence="3">Liverpool</strain>
    </source>
</reference>
<keyword evidence="2" id="KW-1133">Transmembrane helix</keyword>
<dbReference type="EMBL" id="LN714479">
    <property type="protein sequence ID" value="CEL65647.1"/>
    <property type="molecule type" value="Genomic_DNA"/>
</dbReference>
<reference evidence="5" key="3">
    <citation type="journal article" date="2012" name="PLoS Pathog.">
        <title>Comparative genomics of the apicomplexan parasites Toxoplasma gondii and Neospora caninum: Coccidia differing in host range and transmission strategy.</title>
        <authorList>
            <person name="Reid A.J."/>
            <person name="Vermont S.J."/>
            <person name="Cotton J.A."/>
            <person name="Harris D."/>
            <person name="Hill-Cawthorne G.A."/>
            <person name="Konen-Waisman S."/>
            <person name="Latham S.M."/>
            <person name="Mourier T."/>
            <person name="Norton R."/>
            <person name="Quail M.A."/>
            <person name="Sanders M."/>
            <person name="Shanmugam D."/>
            <person name="Sohal A."/>
            <person name="Wasmuth J.D."/>
            <person name="Brunk B."/>
            <person name="Grigg M.E."/>
            <person name="Howard J.C."/>
            <person name="Parkinson J."/>
            <person name="Roos D.S."/>
            <person name="Trees A.J."/>
            <person name="Berriman M."/>
            <person name="Pain A."/>
            <person name="Wastling J.M."/>
        </authorList>
    </citation>
    <scope>NUCLEOTIDE SEQUENCE [LARGE SCALE GENOMIC DNA]</scope>
    <source>
        <strain evidence="5">Liverpool</strain>
    </source>
</reference>
<feature type="region of interest" description="Disordered" evidence="1">
    <location>
        <begin position="230"/>
        <end position="312"/>
    </location>
</feature>
<organism evidence="3 5">
    <name type="scientific">Neospora caninum (strain Liverpool)</name>
    <dbReference type="NCBI Taxonomy" id="572307"/>
    <lineage>
        <taxon>Eukaryota</taxon>
        <taxon>Sar</taxon>
        <taxon>Alveolata</taxon>
        <taxon>Apicomplexa</taxon>
        <taxon>Conoidasida</taxon>
        <taxon>Coccidia</taxon>
        <taxon>Eucoccidiorida</taxon>
        <taxon>Eimeriorina</taxon>
        <taxon>Sarcocystidae</taxon>
        <taxon>Neospora</taxon>
    </lineage>
</organism>
<accession>F0VCK6</accession>
<dbReference type="InParanoid" id="F0VCK6"/>
<evidence type="ECO:0000313" key="5">
    <source>
        <dbReference type="Proteomes" id="UP000007494"/>
    </source>
</evidence>
<dbReference type="VEuPathDB" id="ToxoDB:NCLIV_014900"/>
<feature type="transmembrane region" description="Helical" evidence="2">
    <location>
        <begin position="46"/>
        <end position="69"/>
    </location>
</feature>
<evidence type="ECO:0008006" key="6">
    <source>
        <dbReference type="Google" id="ProtNLM"/>
    </source>
</evidence>
<feature type="transmembrane region" description="Helical" evidence="2">
    <location>
        <begin position="19"/>
        <end position="40"/>
    </location>
</feature>
<dbReference type="eggNOG" id="ENOG502QYR6">
    <property type="taxonomic scope" value="Eukaryota"/>
</dbReference>
<dbReference type="OrthoDB" id="331057at2759"/>
<keyword evidence="2" id="KW-0472">Membrane</keyword>
<dbReference type="RefSeq" id="XP_003881728.1">
    <property type="nucleotide sequence ID" value="XM_003881679.1"/>
</dbReference>
<dbReference type="Proteomes" id="UP000007494">
    <property type="component" value="Chromosome V"/>
</dbReference>
<name>F0VCK6_NEOCL</name>
<evidence type="ECO:0000256" key="1">
    <source>
        <dbReference type="SAM" id="MobiDB-lite"/>
    </source>
</evidence>
<keyword evidence="5" id="KW-1185">Reference proteome</keyword>
<dbReference type="AlphaFoldDB" id="F0VCK6"/>
<feature type="transmembrane region" description="Helical" evidence="2">
    <location>
        <begin position="81"/>
        <end position="103"/>
    </location>
</feature>
<evidence type="ECO:0000313" key="4">
    <source>
        <dbReference type="EMBL" id="CEL65647.1"/>
    </source>
</evidence>
<dbReference type="GeneID" id="13444162"/>
<reference evidence="4" key="4">
    <citation type="journal article" date="2015" name="PLoS ONE">
        <title>Comprehensive Evaluation of Toxoplasma gondii VEG and Neospora caninum LIV Genomes with Tachyzoite Stage Transcriptome and Proteome Defines Novel Transcript Features.</title>
        <authorList>
            <person name="Ramaprasad A."/>
            <person name="Mourier T."/>
            <person name="Naeem R."/>
            <person name="Malas T.B."/>
            <person name="Moussa E."/>
            <person name="Panigrahi A."/>
            <person name="Vermont S.J."/>
            <person name="Otto T.D."/>
            <person name="Wastling J."/>
            <person name="Pain A."/>
        </authorList>
    </citation>
    <scope>NUCLEOTIDE SEQUENCE</scope>
    <source>
        <strain evidence="4">Liverpool</strain>
    </source>
</reference>
<evidence type="ECO:0000313" key="3">
    <source>
        <dbReference type="EMBL" id="CBZ51695.1"/>
    </source>
</evidence>
<dbReference type="EMBL" id="FR823386">
    <property type="protein sequence ID" value="CBZ51695.1"/>
    <property type="molecule type" value="Genomic_DNA"/>
</dbReference>
<gene>
    <name evidence="4" type="ORF">BN1204_014900</name>
    <name evidence="3" type="ORF">NCLIV_014900</name>
</gene>
<feature type="compositionally biased region" description="Basic and acidic residues" evidence="1">
    <location>
        <begin position="230"/>
        <end position="245"/>
    </location>
</feature>
<proteinExistence type="predicted"/>
<sequence>MCLCAPFNRVPLTCRASTLYLFPLFYCCFLVGSLALLPSPFVNRPLFSSCCLAFALLNLLTSVVGQIGVFKRMDAALRGTLVLLVMENLMVFFIGVFLLVHLFSIRPSALFPADTGPAGTGVQREDAFDGEDMLHPAAKLTGESLLKLSVEARWWIATIASVALVVCSTITSLCLRAVAEFQAELDAEAFVEDARHLRDTERMLLLQASKGYRPEHGAFLFPGSETSRWRRDSVSREGSPRRVSDEEGSVTHRLIQDAKSLPHQQRRTSRRNVAAVPSKHCTGENGGDPSTASELHEDAHQIETIGEEEGRV</sequence>
<protein>
    <recommendedName>
        <fullName evidence="6">Transmembrane protein</fullName>
    </recommendedName>
</protein>
<evidence type="ECO:0000256" key="2">
    <source>
        <dbReference type="SAM" id="Phobius"/>
    </source>
</evidence>
<keyword evidence="2" id="KW-0812">Transmembrane</keyword>
<reference evidence="3" key="2">
    <citation type="submission" date="2011-03" db="EMBL/GenBank/DDBJ databases">
        <title>Comparative genomics and transcriptomics of Neospora caninum and Toxoplasma gondii.</title>
        <authorList>
            <person name="Reid A.J."/>
            <person name="Sohal A."/>
            <person name="Harris D."/>
            <person name="Quail M."/>
            <person name="Sanders M."/>
            <person name="Berriman M."/>
            <person name="Wastling J.M."/>
            <person name="Pain A."/>
        </authorList>
    </citation>
    <scope>NUCLEOTIDE SEQUENCE</scope>
    <source>
        <strain evidence="3">Liverpool</strain>
    </source>
</reference>
<feature type="transmembrane region" description="Helical" evidence="2">
    <location>
        <begin position="154"/>
        <end position="175"/>
    </location>
</feature>